<evidence type="ECO:0000313" key="1">
    <source>
        <dbReference type="EMBL" id="AFL64918.1"/>
    </source>
</evidence>
<proteinExistence type="predicted"/>
<dbReference type="PANTHER" id="PTHR11183">
    <property type="entry name" value="GLYCOGENIN SUBFAMILY MEMBER"/>
    <property type="match status" value="1"/>
</dbReference>
<organismHost>
    <name type="scientific">Lepidoptera</name>
    <name type="common">moths &amp; butterflies</name>
    <dbReference type="NCBI Taxonomy" id="7088"/>
</organismHost>
<accession>I3XM85</accession>
<dbReference type="Proteomes" id="UP000202136">
    <property type="component" value="Segment"/>
</dbReference>
<dbReference type="EMBL" id="KJ871680">
    <property type="protein sequence ID" value="AIL25146.1"/>
    <property type="molecule type" value="Genomic_DNA"/>
</dbReference>
<reference evidence="1 3" key="1">
    <citation type="journal article" date="2013" name="Virus Genes">
        <title>Complete genomic sequences and comparative analysis of Mamestra brassicae nucleopolyhedrovirus isolated in Korea.</title>
        <authorList>
            <person name="Choi J.B."/>
            <person name="Heo W.I."/>
            <person name="Shin T.Y."/>
            <person name="Bae S.M."/>
            <person name="Kim W.J."/>
            <person name="Kim J.I."/>
            <person name="Kwon M."/>
            <person name="Choi J.Y."/>
            <person name="Je Y.H."/>
            <person name="Jin B.R."/>
            <person name="Woo S.D."/>
        </authorList>
    </citation>
    <scope>NUCLEOTIDE SEQUENCE [LARGE SCALE GENOMIC DNA]</scope>
    <source>
        <strain evidence="1 3">K1</strain>
    </source>
</reference>
<dbReference type="Pfam" id="PF01501">
    <property type="entry name" value="Glyco_transf_8"/>
    <property type="match status" value="1"/>
</dbReference>
<dbReference type="InterPro" id="IPR029044">
    <property type="entry name" value="Nucleotide-diphossugar_trans"/>
</dbReference>
<evidence type="ECO:0000313" key="2">
    <source>
        <dbReference type="EMBL" id="AIL25146.1"/>
    </source>
</evidence>
<name>I3XM85_NPVMB</name>
<organism evidence="1 3">
    <name type="scientific">Mamestra brassicae nuclear polyhedrosis virus</name>
    <name type="common">MbNPV</name>
    <dbReference type="NCBI Taxonomy" id="78219"/>
    <lineage>
        <taxon>Viruses</taxon>
        <taxon>Viruses incertae sedis</taxon>
        <taxon>Naldaviricetes</taxon>
        <taxon>Lefavirales</taxon>
        <taxon>Baculoviridae</taxon>
        <taxon>Alphabaculovirus</taxon>
        <taxon>Alphabaculovirus mabrassicae</taxon>
    </lineage>
</organism>
<evidence type="ECO:0000313" key="3">
    <source>
        <dbReference type="Proteomes" id="UP000202136"/>
    </source>
</evidence>
<dbReference type="InterPro" id="IPR050587">
    <property type="entry name" value="GNT1/Glycosyltrans_8"/>
</dbReference>
<dbReference type="SUPFAM" id="SSF53448">
    <property type="entry name" value="Nucleotide-diphospho-sugar transferases"/>
    <property type="match status" value="1"/>
</dbReference>
<dbReference type="KEGG" id="vg:18558941"/>
<dbReference type="InterPro" id="IPR002495">
    <property type="entry name" value="Glyco_trans_8"/>
</dbReference>
<keyword evidence="3" id="KW-1185">Reference proteome</keyword>
<dbReference type="GeneID" id="18558941"/>
<protein>
    <submittedName>
        <fullName evidence="1">p13</fullName>
    </submittedName>
</protein>
<reference evidence="2" key="2">
    <citation type="submission" date="2014-05" db="EMBL/GenBank/DDBJ databases">
        <authorList>
            <person name="Hou D."/>
            <person name="Liu X."/>
            <person name="Yin F."/>
            <person name="Zhu Z."/>
            <person name="Wang J."/>
            <person name="Zhang L."/>
            <person name="Kou Z."/>
            <person name="Deng F."/>
            <person name="Wang H."/>
            <person name="Hu Z."/>
        </authorList>
    </citation>
    <scope>NUCLEOTIDE SEQUENCE</scope>
    <source>
        <strain evidence="2">CTa</strain>
    </source>
</reference>
<dbReference type="GO" id="GO:0016757">
    <property type="term" value="F:glycosyltransferase activity"/>
    <property type="evidence" value="ECO:0007669"/>
    <property type="project" value="InterPro"/>
</dbReference>
<dbReference type="RefSeq" id="YP_009011132.1">
    <property type="nucleotide sequence ID" value="NC_023681.1"/>
</dbReference>
<sequence length="278" mass="32549">MFAYVTLVMLGDEYVEGAKVLAKSILYTGTKRDLVCMVTPDVSEEARNELAKLYTHVVVVDYIYYECPPMLTKRQNEVYGKWISYAFTKWQCLTLLQYKKILYLDADHLVVKNIEHLFHLKAPALCFTDDNNSYYEKLMFGDVVSFNNLAGFMRYNKILCKGGTVLFEPSLQLYYTILELLRPTNNCLVKCYYHNGFDEQVLLQAFIEMRMNVTQLSLLYTWNAGAYHRLRKGGGNPYVINYYGDAKPWHLSKLRNIEYTDVYIWKWFQDTNIGTECV</sequence>
<dbReference type="EMBL" id="JQ798165">
    <property type="protein sequence ID" value="AFL64918.1"/>
    <property type="molecule type" value="Genomic_DNA"/>
</dbReference>
<dbReference type="Gene3D" id="3.90.550.10">
    <property type="entry name" value="Spore Coat Polysaccharide Biosynthesis Protein SpsA, Chain A"/>
    <property type="match status" value="1"/>
</dbReference>